<dbReference type="Proteomes" id="UP001642540">
    <property type="component" value="Unassembled WGS sequence"/>
</dbReference>
<dbReference type="EMBL" id="CAXLJM020000001">
    <property type="protein sequence ID" value="CAL8067904.1"/>
    <property type="molecule type" value="Genomic_DNA"/>
</dbReference>
<evidence type="ECO:0000256" key="1">
    <source>
        <dbReference type="SAM" id="SignalP"/>
    </source>
</evidence>
<gene>
    <name evidence="3" type="ORF">ODALV1_LOCUS17</name>
</gene>
<organism evidence="3 4">
    <name type="scientific">Orchesella dallaii</name>
    <dbReference type="NCBI Taxonomy" id="48710"/>
    <lineage>
        <taxon>Eukaryota</taxon>
        <taxon>Metazoa</taxon>
        <taxon>Ecdysozoa</taxon>
        <taxon>Arthropoda</taxon>
        <taxon>Hexapoda</taxon>
        <taxon>Collembola</taxon>
        <taxon>Entomobryomorpha</taxon>
        <taxon>Entomobryoidea</taxon>
        <taxon>Orchesellidae</taxon>
        <taxon>Orchesellinae</taxon>
        <taxon>Orchesella</taxon>
    </lineage>
</organism>
<dbReference type="SMART" id="SM00181">
    <property type="entry name" value="EGF"/>
    <property type="match status" value="5"/>
</dbReference>
<proteinExistence type="predicted"/>
<sequence length="512" mass="56791">MQFRNFLLYCALCTITLCNKVKSSTCVSDDDCDQDALLKCNLEKQKCECNSDISVYDNRKRKCGLYIWGQCSNGLEIQHECATNAICKMGIDTGGISYCQCKPNYFDNEKRECERKRPFNGNCTKIHGCEVDRNGYPLTCKFNGIEGRCACDLFRSIFIGGICYVPAGNYCSDHEGSCVPNSHCEFRPSQGKVCSCNSEFFETSSGTCELKRSHGEACDFNSDCETKLMCNLNEICECEKPLYIYDPFQASCVLPLGSECDGRMSKNTSQCVTSATCKRQSGIRNRKLFTCQCDDGKERNGTCLISHGGKCGLENKKCNEEEQGTICNEGICECKDGVFDEQKGKCVSGAFGICDDATLDCIYNSHCADDTGLNVGNKNMKKCVCDDSFVPVDYECLATLGQPCNFTEINKNGHSGRSIGNCDPIASLRCINGTCQCRGGEEYDSVKRKCRGLAGSSCELYDENYCVENAECILRYAYSMSRGRCECKSGWEDRKDRKCSTQMSASTSAQRK</sequence>
<feature type="chain" id="PRO_5045592412" description="EGF-like domain-containing protein" evidence="1">
    <location>
        <begin position="24"/>
        <end position="512"/>
    </location>
</feature>
<dbReference type="PANTHER" id="PTHR39069">
    <property type="entry name" value="ECDYSONE-INDUCIBLE GENE E1, ISOFORM A"/>
    <property type="match status" value="1"/>
</dbReference>
<reference evidence="3 4" key="1">
    <citation type="submission" date="2024-08" db="EMBL/GenBank/DDBJ databases">
        <authorList>
            <person name="Cucini C."/>
            <person name="Frati F."/>
        </authorList>
    </citation>
    <scope>NUCLEOTIDE SEQUENCE [LARGE SCALE GENOMIC DNA]</scope>
</reference>
<protein>
    <recommendedName>
        <fullName evidence="2">EGF-like domain-containing protein</fullName>
    </recommendedName>
</protein>
<keyword evidence="4" id="KW-1185">Reference proteome</keyword>
<dbReference type="InterPro" id="IPR000742">
    <property type="entry name" value="EGF"/>
</dbReference>
<feature type="signal peptide" evidence="1">
    <location>
        <begin position="1"/>
        <end position="23"/>
    </location>
</feature>
<dbReference type="PANTHER" id="PTHR39069:SF8">
    <property type="entry name" value="FI17111P1"/>
    <property type="match status" value="1"/>
</dbReference>
<feature type="domain" description="EGF-like" evidence="2">
    <location>
        <begin position="485"/>
        <end position="499"/>
    </location>
</feature>
<comment type="caution">
    <text evidence="3">The sequence shown here is derived from an EMBL/GenBank/DDBJ whole genome shotgun (WGS) entry which is preliminary data.</text>
</comment>
<name>A0ABP1PN72_9HEXA</name>
<accession>A0ABP1PN72</accession>
<evidence type="ECO:0000259" key="2">
    <source>
        <dbReference type="PROSITE" id="PS01186"/>
    </source>
</evidence>
<keyword evidence="1" id="KW-0732">Signal</keyword>
<dbReference type="PROSITE" id="PS01186">
    <property type="entry name" value="EGF_2"/>
    <property type="match status" value="1"/>
</dbReference>
<evidence type="ECO:0000313" key="4">
    <source>
        <dbReference type="Proteomes" id="UP001642540"/>
    </source>
</evidence>
<evidence type="ECO:0000313" key="3">
    <source>
        <dbReference type="EMBL" id="CAL8067904.1"/>
    </source>
</evidence>